<evidence type="ECO:0000313" key="2">
    <source>
        <dbReference type="Proteomes" id="UP001163603"/>
    </source>
</evidence>
<organism evidence="1 2">
    <name type="scientific">Pistacia integerrima</name>
    <dbReference type="NCBI Taxonomy" id="434235"/>
    <lineage>
        <taxon>Eukaryota</taxon>
        <taxon>Viridiplantae</taxon>
        <taxon>Streptophyta</taxon>
        <taxon>Embryophyta</taxon>
        <taxon>Tracheophyta</taxon>
        <taxon>Spermatophyta</taxon>
        <taxon>Magnoliopsida</taxon>
        <taxon>eudicotyledons</taxon>
        <taxon>Gunneridae</taxon>
        <taxon>Pentapetalae</taxon>
        <taxon>rosids</taxon>
        <taxon>malvids</taxon>
        <taxon>Sapindales</taxon>
        <taxon>Anacardiaceae</taxon>
        <taxon>Pistacia</taxon>
    </lineage>
</organism>
<proteinExistence type="predicted"/>
<comment type="caution">
    <text evidence="1">The sequence shown here is derived from an EMBL/GenBank/DDBJ whole genome shotgun (WGS) entry which is preliminary data.</text>
</comment>
<dbReference type="Proteomes" id="UP001163603">
    <property type="component" value="Chromosome 12"/>
</dbReference>
<keyword evidence="2" id="KW-1185">Reference proteome</keyword>
<gene>
    <name evidence="1" type="ORF">Pint_09418</name>
</gene>
<accession>A0ACC0XLY3</accession>
<sequence>MEAVTGEQPNGFQQQITPFPESLDLTSALESAKYEPPQKLRPIRRSPAEDPSSFLAEHLCAGGTGESTALFETEKVGSRSVEESLDPKADWCSWEDDSRYVLKVEMENGKGIHFWIISNVKKQGEWGRREFGGHLVVIWIFELILSACHDSLRSSSSADDGDNLLANSKEPGMRKRKRKTMIKIESILEGLAMRIMEKQEQMHKQLIELVEKRERERIIREEAWKQQEMERMKREEEMRTQEMSRSIALISFIQNVLGHEIQIPQPGPVSFVEESETKDVGNHTENDIMCDPNNRRWSEACDSSRRWPEAEVQALITLRTASEHKFRLMGSKCSIWDEISVGMRNMGYDRSAKKCKEKWENMNKYFRKSMGNGKKHPENSKTCPYFHDLDILYRNGLVTPGNTGLVTPGDAANFINYDNVPKIEKE</sequence>
<protein>
    <submittedName>
        <fullName evidence="1">Uncharacterized protein</fullName>
    </submittedName>
</protein>
<evidence type="ECO:0000313" key="1">
    <source>
        <dbReference type="EMBL" id="KAJ0018623.1"/>
    </source>
</evidence>
<dbReference type="EMBL" id="CM047747">
    <property type="protein sequence ID" value="KAJ0018623.1"/>
    <property type="molecule type" value="Genomic_DNA"/>
</dbReference>
<name>A0ACC0XLY3_9ROSI</name>
<reference evidence="2" key="1">
    <citation type="journal article" date="2023" name="G3 (Bethesda)">
        <title>Genome assembly and association tests identify interacting loci associated with vigor, precocity, and sex in interspecific pistachio rootstocks.</title>
        <authorList>
            <person name="Palmer W."/>
            <person name="Jacygrad E."/>
            <person name="Sagayaradj S."/>
            <person name="Cavanaugh K."/>
            <person name="Han R."/>
            <person name="Bertier L."/>
            <person name="Beede B."/>
            <person name="Kafkas S."/>
            <person name="Golino D."/>
            <person name="Preece J."/>
            <person name="Michelmore R."/>
        </authorList>
    </citation>
    <scope>NUCLEOTIDE SEQUENCE [LARGE SCALE GENOMIC DNA]</scope>
</reference>